<name>A0A8J2Q4M2_9HEXA</name>
<feature type="compositionally biased region" description="Polar residues" evidence="1">
    <location>
        <begin position="678"/>
        <end position="696"/>
    </location>
</feature>
<evidence type="ECO:0000256" key="1">
    <source>
        <dbReference type="SAM" id="MobiDB-lite"/>
    </source>
</evidence>
<dbReference type="OrthoDB" id="6817893at2759"/>
<evidence type="ECO:0000313" key="3">
    <source>
        <dbReference type="Proteomes" id="UP000708208"/>
    </source>
</evidence>
<dbReference type="InterPro" id="IPR042620">
    <property type="entry name" value="NSUN7"/>
</dbReference>
<organism evidence="2 3">
    <name type="scientific">Allacma fusca</name>
    <dbReference type="NCBI Taxonomy" id="39272"/>
    <lineage>
        <taxon>Eukaryota</taxon>
        <taxon>Metazoa</taxon>
        <taxon>Ecdysozoa</taxon>
        <taxon>Arthropoda</taxon>
        <taxon>Hexapoda</taxon>
        <taxon>Collembola</taxon>
        <taxon>Symphypleona</taxon>
        <taxon>Sminthuridae</taxon>
        <taxon>Allacma</taxon>
    </lineage>
</organism>
<dbReference type="AlphaFoldDB" id="A0A8J2Q4M2"/>
<feature type="region of interest" description="Disordered" evidence="1">
    <location>
        <begin position="725"/>
        <end position="748"/>
    </location>
</feature>
<dbReference type="PANTHER" id="PTHR14663">
    <property type="entry name" value="METHYLTRANSFERASE NSUN7-RELATED"/>
    <property type="match status" value="1"/>
</dbReference>
<accession>A0A8J2Q4M2</accession>
<comment type="caution">
    <text evidence="2">The sequence shown here is derived from an EMBL/GenBank/DDBJ whole genome shotgun (WGS) entry which is preliminary data.</text>
</comment>
<gene>
    <name evidence="2" type="ORF">AFUS01_LOCUS43081</name>
</gene>
<sequence>MVSTPLVSRYYLDLYEGEDEDNDVEKEALEVTDWTKSTAMKSRFDSKHFGKACQVIRALRNPSKKLLRPIFANDEERILTYELTVSILKYASFLNQALEASDFYKRNPNYKKENNEDVLVVLYDLFERDFQVHRDDPVLSRRFALLQSGILGVRTKIMAHLARLRIQHQATTVNHLLPENLRHQKHIDQNPIYGWVNLKKTKLAIVLSTLNENGLQRSEFEDDILIQEDSYYVDAVHGDLIRFHSRRKDTISNSSLVQDGSFVVQDKSACMPVYTLAKALFFRENLNRDKKLNATANIYSGSPLKELSSSSLQGTYLGVPISIPPSEEWYENILEINKKDPKSDCVIVTHGGSGRSVAHLACLLQESVPKWLSRNTEMSARDDLATAISNKFIPRPPLTVVAFGIPVNRLEEISRFFRKQMQLNNVRLHTDDFMTVSPKDPRVKNACAILVNPPSSGSALKDPVSYICTEGGDEDVLVHLSKFVHTQTSPDTAQKYTSSQIKFLKHAFNFPQTKLVLYTTCSLLSMENSEVINMAMTDFHQEYSDHKTKTFAEIISDKKLIRSFRDINLDLVPLSQVLDTYDKSNFNGPFLEMPPSSASSGCFMAMIRRKEILINIDKNCNKFTPHTPSQEGELNLEDPFAIHILQDSSGNIDASSSGPPFLTRAGLQNSLALLRSTAGSTTNSIRSSRSAGASTNRNKKRSMTKKAILQRVTIPTHASLAKQTRKWTAENREGSAGVGGSRGSRGSCDHNHNCKSAPHERVCICPICARHAKNFTDMRSKT</sequence>
<reference evidence="2" key="1">
    <citation type="submission" date="2021-06" db="EMBL/GenBank/DDBJ databases">
        <authorList>
            <person name="Hodson N. C."/>
            <person name="Mongue J. A."/>
            <person name="Jaron S. K."/>
        </authorList>
    </citation>
    <scope>NUCLEOTIDE SEQUENCE</scope>
</reference>
<dbReference type="EMBL" id="CAJVCH010569888">
    <property type="protein sequence ID" value="CAG7833461.1"/>
    <property type="molecule type" value="Genomic_DNA"/>
</dbReference>
<dbReference type="PANTHER" id="PTHR14663:SF2">
    <property type="entry name" value="METHYLTRANSFERASE NSUN7-RELATED"/>
    <property type="match status" value="1"/>
</dbReference>
<dbReference type="Proteomes" id="UP000708208">
    <property type="component" value="Unassembled WGS sequence"/>
</dbReference>
<protein>
    <recommendedName>
        <fullName evidence="4">SAM-dependent MTase RsmB/NOP-type domain-containing protein</fullName>
    </recommendedName>
</protein>
<keyword evidence="3" id="KW-1185">Reference proteome</keyword>
<proteinExistence type="predicted"/>
<feature type="region of interest" description="Disordered" evidence="1">
    <location>
        <begin position="678"/>
        <end position="703"/>
    </location>
</feature>
<evidence type="ECO:0000313" key="2">
    <source>
        <dbReference type="EMBL" id="CAG7833461.1"/>
    </source>
</evidence>
<evidence type="ECO:0008006" key="4">
    <source>
        <dbReference type="Google" id="ProtNLM"/>
    </source>
</evidence>